<protein>
    <recommendedName>
        <fullName evidence="4">Phage abortive infection protein</fullName>
    </recommendedName>
</protein>
<sequence length="224" mass="26121">MAQIWGQVRKRMMRGSKFRLWFLGLGVVLVILGLIGIDNAVAMIWLNTLVSIATIMGIVIALVQFQWTNRNRQEDLNNKRFDYTKQALDYYVHEIIPLLDYDLAAFDAKMKVEMAKYMSHYNANNRELLEYLVISDLLTKFDPDINDFIENQVNLMGRLSRLSGYFYFDKVNQKQVLSIIGYRVQGYYKHRGIIASFSLLQERTHINNYLTVLVAVGQYVNTRS</sequence>
<keyword evidence="3" id="KW-1185">Reference proteome</keyword>
<name>A0ABW1R7A9_9LACO</name>
<keyword evidence="1" id="KW-0812">Transmembrane</keyword>
<evidence type="ECO:0000256" key="1">
    <source>
        <dbReference type="SAM" id="Phobius"/>
    </source>
</evidence>
<evidence type="ECO:0000313" key="3">
    <source>
        <dbReference type="Proteomes" id="UP001596253"/>
    </source>
</evidence>
<dbReference type="RefSeq" id="WP_137640544.1">
    <property type="nucleotide sequence ID" value="NZ_BJDK01000022.1"/>
</dbReference>
<keyword evidence="1" id="KW-0472">Membrane</keyword>
<evidence type="ECO:0000313" key="2">
    <source>
        <dbReference type="EMBL" id="MFC6164732.1"/>
    </source>
</evidence>
<reference evidence="3" key="1">
    <citation type="journal article" date="2019" name="Int. J. Syst. Evol. Microbiol.">
        <title>The Global Catalogue of Microorganisms (GCM) 10K type strain sequencing project: providing services to taxonomists for standard genome sequencing and annotation.</title>
        <authorList>
            <consortium name="The Broad Institute Genomics Platform"/>
            <consortium name="The Broad Institute Genome Sequencing Center for Infectious Disease"/>
            <person name="Wu L."/>
            <person name="Ma J."/>
        </authorList>
    </citation>
    <scope>NUCLEOTIDE SEQUENCE [LARGE SCALE GENOMIC DNA]</scope>
    <source>
        <strain evidence="3">CCM 8932</strain>
    </source>
</reference>
<evidence type="ECO:0008006" key="4">
    <source>
        <dbReference type="Google" id="ProtNLM"/>
    </source>
</evidence>
<organism evidence="2 3">
    <name type="scientific">Lactiplantibacillus dongliensis</name>
    <dbReference type="NCBI Taxonomy" id="2559919"/>
    <lineage>
        <taxon>Bacteria</taxon>
        <taxon>Bacillati</taxon>
        <taxon>Bacillota</taxon>
        <taxon>Bacilli</taxon>
        <taxon>Lactobacillales</taxon>
        <taxon>Lactobacillaceae</taxon>
        <taxon>Lactiplantibacillus</taxon>
    </lineage>
</organism>
<feature type="transmembrane region" description="Helical" evidence="1">
    <location>
        <begin position="20"/>
        <end position="37"/>
    </location>
</feature>
<keyword evidence="1" id="KW-1133">Transmembrane helix</keyword>
<proteinExistence type="predicted"/>
<accession>A0ABW1R7A9</accession>
<comment type="caution">
    <text evidence="2">The sequence shown here is derived from an EMBL/GenBank/DDBJ whole genome shotgun (WGS) entry which is preliminary data.</text>
</comment>
<dbReference type="Proteomes" id="UP001596253">
    <property type="component" value="Unassembled WGS sequence"/>
</dbReference>
<gene>
    <name evidence="2" type="ORF">ACFP3T_08640</name>
</gene>
<dbReference type="EMBL" id="JBHSSD010000037">
    <property type="protein sequence ID" value="MFC6164732.1"/>
    <property type="molecule type" value="Genomic_DNA"/>
</dbReference>
<feature type="transmembrane region" description="Helical" evidence="1">
    <location>
        <begin position="43"/>
        <end position="63"/>
    </location>
</feature>